<dbReference type="AlphaFoldDB" id="A0A8T0D4B7"/>
<dbReference type="Proteomes" id="UP000699462">
    <property type="component" value="Unassembled WGS sequence"/>
</dbReference>
<evidence type="ECO:0000313" key="2">
    <source>
        <dbReference type="Proteomes" id="UP000699462"/>
    </source>
</evidence>
<protein>
    <submittedName>
        <fullName evidence="1">Uncharacterized protein</fullName>
    </submittedName>
</protein>
<accession>A0A8T0D4B7</accession>
<name>A0A8T0D4B7_9TREM</name>
<dbReference type="OrthoDB" id="6263063at2759"/>
<keyword evidence="2" id="KW-1185">Reference proteome</keyword>
<proteinExistence type="predicted"/>
<comment type="caution">
    <text evidence="1">The sequence shown here is derived from an EMBL/GenBank/DDBJ whole genome shotgun (WGS) entry which is preliminary data.</text>
</comment>
<organism evidence="1 2">
    <name type="scientific">Paragonimus westermani</name>
    <dbReference type="NCBI Taxonomy" id="34504"/>
    <lineage>
        <taxon>Eukaryota</taxon>
        <taxon>Metazoa</taxon>
        <taxon>Spiralia</taxon>
        <taxon>Lophotrochozoa</taxon>
        <taxon>Platyhelminthes</taxon>
        <taxon>Trematoda</taxon>
        <taxon>Digenea</taxon>
        <taxon>Plagiorchiida</taxon>
        <taxon>Troglotremata</taxon>
        <taxon>Troglotrematidae</taxon>
        <taxon>Paragonimus</taxon>
    </lineage>
</organism>
<dbReference type="EMBL" id="JTDF01021457">
    <property type="protein sequence ID" value="KAF8561814.1"/>
    <property type="molecule type" value="Genomic_DNA"/>
</dbReference>
<gene>
    <name evidence="1" type="ORF">P879_06784</name>
</gene>
<reference evidence="1 2" key="1">
    <citation type="submission" date="2019-07" db="EMBL/GenBank/DDBJ databases">
        <title>Annotation for the trematode Paragonimus westermani.</title>
        <authorList>
            <person name="Choi Y.-J."/>
        </authorList>
    </citation>
    <scope>NUCLEOTIDE SEQUENCE [LARGE SCALE GENOMIC DNA]</scope>
    <source>
        <strain evidence="1">180907_Pwestermani</strain>
    </source>
</reference>
<sequence>MTFEKVKQIAQSVIDSVDPDGDEESIPASVWTSRTTNYVKLCNEIEDLFRGDATELKPPPVQLLLFLGSIVGNVRTSCKLHTNAHLQKAALGLLATVNQHCCVSSTRQLLLLQPHKSSQPKSENLSIQVLRLCVRHLVRSKVDQAVSDPLESRWLYRDTLVWLTAELDYPEIAGEEFISVLQPLGLRLTGDYRTKLQLSGFWVLQQLAKKARVADWRQNNRAEAVLSHLCEHRISSGPAVSEVILHEAYVTMFDLIRLLSEDRLRDWHIKLADRLLFDLTMETRKVKQTVLLKLLLKLMNAVQTDFVAHSRQFLHTVPIILLGPRTPDYLTESLPEEAQDENVYTLMLHCVRTFIQLAWPLIHWTTLLPELIPPLIAFVDLESTLATRSGSDKELAWFESALAQALKSVLSDLVDLHPPIFQKILVPSCAVVPSLNKLLPAQ</sequence>
<evidence type="ECO:0000313" key="1">
    <source>
        <dbReference type="EMBL" id="KAF8561814.1"/>
    </source>
</evidence>